<dbReference type="PANTHER" id="PTHR39624">
    <property type="entry name" value="PROTEIN INVOLVED IN RIMO-MEDIATED BETA-METHYLTHIOLATION OF RIBOSOMAL PROTEIN S12 YCAO"/>
    <property type="match status" value="1"/>
</dbReference>
<gene>
    <name evidence="1" type="ORF">HBF32_13815</name>
</gene>
<reference evidence="1 2" key="1">
    <citation type="journal article" date="2006" name="Int. J. Syst. Evol. Microbiol.">
        <title>Dyella yeojuensis sp. nov., isolated from greenhouse soil in Korea.</title>
        <authorList>
            <person name="Kim B.Y."/>
            <person name="Weon H.Y."/>
            <person name="Lee K.H."/>
            <person name="Seok S.J."/>
            <person name="Kwon S.W."/>
            <person name="Go S.J."/>
            <person name="Stackebrandt E."/>
        </authorList>
    </citation>
    <scope>NUCLEOTIDE SEQUENCE [LARGE SCALE GENOMIC DNA]</scope>
    <source>
        <strain evidence="1 2">DSM 17673</strain>
    </source>
</reference>
<dbReference type="InterPro" id="IPR015946">
    <property type="entry name" value="KH_dom-like_a/b"/>
</dbReference>
<accession>A0A7X5QW73</accession>
<dbReference type="InterPro" id="IPR036102">
    <property type="entry name" value="OsmC/Ohrsf"/>
</dbReference>
<dbReference type="PANTHER" id="PTHR39624:SF2">
    <property type="entry name" value="OSMC-LIKE PROTEIN"/>
    <property type="match status" value="1"/>
</dbReference>
<name>A0A7X5QW73_9GAMM</name>
<dbReference type="Proteomes" id="UP000518878">
    <property type="component" value="Unassembled WGS sequence"/>
</dbReference>
<keyword evidence="2" id="KW-1185">Reference proteome</keyword>
<proteinExistence type="predicted"/>
<dbReference type="RefSeq" id="WP_166700179.1">
    <property type="nucleotide sequence ID" value="NZ_JAAQTL010000001.1"/>
</dbReference>
<organism evidence="1 2">
    <name type="scientific">Luteibacter yeojuensis</name>
    <dbReference type="NCBI Taxonomy" id="345309"/>
    <lineage>
        <taxon>Bacteria</taxon>
        <taxon>Pseudomonadati</taxon>
        <taxon>Pseudomonadota</taxon>
        <taxon>Gammaproteobacteria</taxon>
        <taxon>Lysobacterales</taxon>
        <taxon>Rhodanobacteraceae</taxon>
        <taxon>Luteibacter</taxon>
    </lineage>
</organism>
<dbReference type="EMBL" id="JAAQTL010000001">
    <property type="protein sequence ID" value="NID16543.1"/>
    <property type="molecule type" value="Genomic_DNA"/>
</dbReference>
<dbReference type="SUPFAM" id="SSF82784">
    <property type="entry name" value="OsmC-like"/>
    <property type="match status" value="1"/>
</dbReference>
<dbReference type="InterPro" id="IPR003718">
    <property type="entry name" value="OsmC/Ohr_fam"/>
</dbReference>
<sequence>MNTLFEAGPESVYMSDGKYGPYQVLVRSASSTLIVDEPFGAGGLGSGPTPFDLLSAALGSCSLMTMRSYADDRDWPLEGLAVRVSHDRPTLASSDRFLKEIQIVGPLSLVQIHALVDVSMRCPTHVTVARGSEIETRLVRPGDMTDMAVGRSAHMRVMKESLRTGPP</sequence>
<evidence type="ECO:0000313" key="1">
    <source>
        <dbReference type="EMBL" id="NID16543.1"/>
    </source>
</evidence>
<dbReference type="AlphaFoldDB" id="A0A7X5QW73"/>
<protein>
    <submittedName>
        <fullName evidence="1">OsmC family peroxiredoxin</fullName>
    </submittedName>
</protein>
<dbReference type="Pfam" id="PF02566">
    <property type="entry name" value="OsmC"/>
    <property type="match status" value="1"/>
</dbReference>
<evidence type="ECO:0000313" key="2">
    <source>
        <dbReference type="Proteomes" id="UP000518878"/>
    </source>
</evidence>
<comment type="caution">
    <text evidence="1">The sequence shown here is derived from an EMBL/GenBank/DDBJ whole genome shotgun (WGS) entry which is preliminary data.</text>
</comment>
<dbReference type="Gene3D" id="3.30.300.20">
    <property type="match status" value="1"/>
</dbReference>